<dbReference type="Proteomes" id="UP000294614">
    <property type="component" value="Unassembled WGS sequence"/>
</dbReference>
<keyword evidence="2" id="KW-0012">Acyltransferase</keyword>
<dbReference type="OrthoDB" id="9793138at2"/>
<keyword evidence="5" id="KW-1185">Reference proteome</keyword>
<dbReference type="GO" id="GO:0008080">
    <property type="term" value="F:N-acetyltransferase activity"/>
    <property type="evidence" value="ECO:0007669"/>
    <property type="project" value="InterPro"/>
</dbReference>
<dbReference type="PANTHER" id="PTHR43626:SF4">
    <property type="entry name" value="GCN5-RELATED N-ACETYLTRANSFERASE 2, CHLOROPLASTIC"/>
    <property type="match status" value="1"/>
</dbReference>
<dbReference type="CDD" id="cd04301">
    <property type="entry name" value="NAT_SF"/>
    <property type="match status" value="1"/>
</dbReference>
<evidence type="ECO:0000256" key="1">
    <source>
        <dbReference type="ARBA" id="ARBA00022679"/>
    </source>
</evidence>
<evidence type="ECO:0000259" key="3">
    <source>
        <dbReference type="PROSITE" id="PS51186"/>
    </source>
</evidence>
<reference evidence="4 5" key="1">
    <citation type="submission" date="2019-03" db="EMBL/GenBank/DDBJ databases">
        <title>Genomic Encyclopedia of Type Strains, Phase IV (KMG-IV): sequencing the most valuable type-strain genomes for metagenomic binning, comparative biology and taxonomic classification.</title>
        <authorList>
            <person name="Goeker M."/>
        </authorList>
    </citation>
    <scope>NUCLEOTIDE SEQUENCE [LARGE SCALE GENOMIC DNA]</scope>
    <source>
        <strain evidence="4 5">DSM 24984</strain>
    </source>
</reference>
<dbReference type="SUPFAM" id="SSF55729">
    <property type="entry name" value="Acyl-CoA N-acyltransferases (Nat)"/>
    <property type="match status" value="1"/>
</dbReference>
<organism evidence="4 5">
    <name type="scientific">Seleniivibrio woodruffii</name>
    <dbReference type="NCBI Taxonomy" id="1078050"/>
    <lineage>
        <taxon>Bacteria</taxon>
        <taxon>Pseudomonadati</taxon>
        <taxon>Deferribacterota</taxon>
        <taxon>Deferribacteres</taxon>
        <taxon>Deferribacterales</taxon>
        <taxon>Geovibrionaceae</taxon>
        <taxon>Seleniivibrio</taxon>
    </lineage>
</organism>
<dbReference type="EMBL" id="SMGG01000004">
    <property type="protein sequence ID" value="TCK60772.1"/>
    <property type="molecule type" value="Genomic_DNA"/>
</dbReference>
<gene>
    <name evidence="4" type="ORF">C8D98_1651</name>
</gene>
<evidence type="ECO:0000313" key="5">
    <source>
        <dbReference type="Proteomes" id="UP000294614"/>
    </source>
</evidence>
<dbReference type="AlphaFoldDB" id="A0A4R1K8U7"/>
<dbReference type="Pfam" id="PF00583">
    <property type="entry name" value="Acetyltransf_1"/>
    <property type="match status" value="1"/>
</dbReference>
<dbReference type="NCBIfam" id="NF005840">
    <property type="entry name" value="PRK07757.1"/>
    <property type="match status" value="1"/>
</dbReference>
<dbReference type="InterPro" id="IPR045039">
    <property type="entry name" value="NSI-like"/>
</dbReference>
<keyword evidence="1" id="KW-0808">Transferase</keyword>
<dbReference type="InterPro" id="IPR000182">
    <property type="entry name" value="GNAT_dom"/>
</dbReference>
<accession>A0A4R1K8U7</accession>
<evidence type="ECO:0000313" key="4">
    <source>
        <dbReference type="EMBL" id="TCK60772.1"/>
    </source>
</evidence>
<dbReference type="PROSITE" id="PS51186">
    <property type="entry name" value="GNAT"/>
    <property type="match status" value="1"/>
</dbReference>
<evidence type="ECO:0000256" key="2">
    <source>
        <dbReference type="ARBA" id="ARBA00023315"/>
    </source>
</evidence>
<proteinExistence type="predicted"/>
<comment type="caution">
    <text evidence="4">The sequence shown here is derived from an EMBL/GenBank/DDBJ whole genome shotgun (WGS) entry which is preliminary data.</text>
</comment>
<name>A0A4R1K8U7_9BACT</name>
<dbReference type="PANTHER" id="PTHR43626">
    <property type="entry name" value="ACYL-COA N-ACYLTRANSFERASE"/>
    <property type="match status" value="1"/>
</dbReference>
<feature type="domain" description="N-acetyltransferase" evidence="3">
    <location>
        <begin position="1"/>
        <end position="149"/>
    </location>
</feature>
<dbReference type="GO" id="GO:0005737">
    <property type="term" value="C:cytoplasm"/>
    <property type="evidence" value="ECO:0007669"/>
    <property type="project" value="TreeGrafter"/>
</dbReference>
<dbReference type="RefSeq" id="WP_132873637.1">
    <property type="nucleotide sequence ID" value="NZ_JAJUHT010000001.1"/>
</dbReference>
<dbReference type="Gene3D" id="3.40.630.30">
    <property type="match status" value="1"/>
</dbReference>
<sequence length="149" mass="16659">MIRKAVMADAKNIQELVNTHAKVGLMLPVSINEIYEKILEFVVWDEGGEILGCCAMHPTWENLAEIRSVAVSQFSTKKGIGTAVVESAMQMAREVGITDAFLLTYQPGFFGKLGFTEIEKENLPKKIWSDCLKCAKFPDCDEIAMKRKL</sequence>
<dbReference type="InterPro" id="IPR016181">
    <property type="entry name" value="Acyl_CoA_acyltransferase"/>
</dbReference>
<protein>
    <submittedName>
        <fullName evidence="4">N-acetylglutamate synthase</fullName>
    </submittedName>
</protein>